<dbReference type="GO" id="GO:0006432">
    <property type="term" value="P:phenylalanyl-tRNA aminoacylation"/>
    <property type="evidence" value="ECO:0007669"/>
    <property type="project" value="InterPro"/>
</dbReference>
<keyword evidence="8" id="KW-0067">ATP-binding</keyword>
<comment type="subcellular location">
    <subcellularLocation>
        <location evidence="1">Cytoplasm</location>
    </subcellularLocation>
</comment>
<dbReference type="Gene3D" id="3.30.930.10">
    <property type="entry name" value="Bira Bifunctional Protein, Domain 2"/>
    <property type="match status" value="1"/>
</dbReference>
<dbReference type="Pfam" id="PF01409">
    <property type="entry name" value="tRNA-synt_2d"/>
    <property type="match status" value="1"/>
</dbReference>
<keyword evidence="5 13" id="KW-0436">Ligase</keyword>
<evidence type="ECO:0000256" key="2">
    <source>
        <dbReference type="ARBA" id="ARBA00006703"/>
    </source>
</evidence>
<keyword evidence="4" id="KW-0963">Cytoplasm</keyword>
<evidence type="ECO:0000256" key="5">
    <source>
        <dbReference type="ARBA" id="ARBA00022598"/>
    </source>
</evidence>
<evidence type="ECO:0000256" key="9">
    <source>
        <dbReference type="ARBA" id="ARBA00022842"/>
    </source>
</evidence>
<dbReference type="SUPFAM" id="SSF55681">
    <property type="entry name" value="Class II aaRS and biotin synthetases"/>
    <property type="match status" value="1"/>
</dbReference>
<evidence type="ECO:0000256" key="1">
    <source>
        <dbReference type="ARBA" id="ARBA00004496"/>
    </source>
</evidence>
<dbReference type="FunFam" id="3.30.930.10:FF:000095">
    <property type="entry name" value="Phenylalanine--tRNA ligase alpha subunit"/>
    <property type="match status" value="1"/>
</dbReference>
<comment type="similarity">
    <text evidence="2">Belongs to the class-II aminoacyl-tRNA synthetase family. Phe-tRNA synthetase alpha subunit type 2 subfamily.</text>
</comment>
<accession>A0A517QN38</accession>
<dbReference type="GO" id="GO:0004826">
    <property type="term" value="F:phenylalanine-tRNA ligase activity"/>
    <property type="evidence" value="ECO:0007669"/>
    <property type="project" value="UniProtKB-EC"/>
</dbReference>
<keyword evidence="14" id="KW-1185">Reference proteome</keyword>
<dbReference type="EC" id="6.1.1.20" evidence="3"/>
<evidence type="ECO:0000256" key="11">
    <source>
        <dbReference type="ARBA" id="ARBA00023146"/>
    </source>
</evidence>
<keyword evidence="11" id="KW-0030">Aminoacyl-tRNA synthetase</keyword>
<dbReference type="CDD" id="cd00496">
    <property type="entry name" value="PheRS_alpha_core"/>
    <property type="match status" value="1"/>
</dbReference>
<dbReference type="GO" id="GO:0005737">
    <property type="term" value="C:cytoplasm"/>
    <property type="evidence" value="ECO:0007669"/>
    <property type="project" value="UniProtKB-SubCell"/>
</dbReference>
<evidence type="ECO:0000313" key="14">
    <source>
        <dbReference type="Proteomes" id="UP000315724"/>
    </source>
</evidence>
<dbReference type="GO" id="GO:0000049">
    <property type="term" value="F:tRNA binding"/>
    <property type="evidence" value="ECO:0007669"/>
    <property type="project" value="InterPro"/>
</dbReference>
<keyword evidence="7" id="KW-0547">Nucleotide-binding</keyword>
<dbReference type="PROSITE" id="PS50862">
    <property type="entry name" value="AA_TRNA_LIGASE_II"/>
    <property type="match status" value="1"/>
</dbReference>
<evidence type="ECO:0000256" key="7">
    <source>
        <dbReference type="ARBA" id="ARBA00022741"/>
    </source>
</evidence>
<protein>
    <recommendedName>
        <fullName evidence="3">phenylalanine--tRNA ligase</fullName>
        <ecNumber evidence="3">6.1.1.20</ecNumber>
    </recommendedName>
</protein>
<organism evidence="13 14">
    <name type="scientific">Thalassoglobus polymorphus</name>
    <dbReference type="NCBI Taxonomy" id="2527994"/>
    <lineage>
        <taxon>Bacteria</taxon>
        <taxon>Pseudomonadati</taxon>
        <taxon>Planctomycetota</taxon>
        <taxon>Planctomycetia</taxon>
        <taxon>Planctomycetales</taxon>
        <taxon>Planctomycetaceae</taxon>
        <taxon>Thalassoglobus</taxon>
    </lineage>
</organism>
<gene>
    <name evidence="13" type="primary">pheS</name>
    <name evidence="13" type="ORF">Mal48_23100</name>
</gene>
<sequence length="525" mass="58687">MNSEHCNPVTLAPNALNMSDPIQLDEFSHSVWEKLASIPQIEVNELATELNTDQSKVLVVAQEAVEGGFLVIQEENFDELIPAAEAIQLINDGLAERKALALLTEAGGEMATGDFAKAAGQAKIAVNDVFRWGKARGWIDRDKQGVRITDAGKSAANGEQDADEKALLKADGKAIQLSQVDEADRVKQLLGKRGDLAKIKSRVRRLLSMTDQGRELFKSGISVKKERNLLTPDDLRSGDWKEITLRPYDVTLPAEEIQPAKVHPLRKIIEQTRRAYLEMGFTEVASPMVESSFWNFDALFQPQDHPARDMQDTFYMAEPATTNLPEDADLVDRVRRAHEDGGDTGSEGWGYKWSPEISKQVVLRTHTTASTIRALTKHPDPPLKTFCVGWVCRNETMSYKHLPVFHQVDGIVIDENASLASLLGTLETFYKKMGFKQVKFKPAFYPYTEPSVDVVVYLESRGKWIEMGGSGIFRPEVTEPLGCKHPVMAWGLGMERLAMIRYGLSDIRELYQGRIEALSEMAMHQ</sequence>
<name>A0A517QN38_9PLAN</name>
<dbReference type="AlphaFoldDB" id="A0A517QN38"/>
<evidence type="ECO:0000256" key="4">
    <source>
        <dbReference type="ARBA" id="ARBA00022490"/>
    </source>
</evidence>
<evidence type="ECO:0000256" key="3">
    <source>
        <dbReference type="ARBA" id="ARBA00012814"/>
    </source>
</evidence>
<dbReference type="NCBIfam" id="NF003210">
    <property type="entry name" value="PRK04172.1"/>
    <property type="match status" value="1"/>
</dbReference>
<keyword evidence="10" id="KW-0648">Protein biosynthesis</keyword>
<feature type="domain" description="Aminoacyl-transfer RNA synthetases class-II family profile" evidence="12">
    <location>
        <begin position="266"/>
        <end position="512"/>
    </location>
</feature>
<dbReference type="InterPro" id="IPR004529">
    <property type="entry name" value="Phe-tRNA-synth_IIc_asu"/>
</dbReference>
<keyword evidence="6" id="KW-0479">Metal-binding</keyword>
<evidence type="ECO:0000256" key="6">
    <source>
        <dbReference type="ARBA" id="ARBA00022723"/>
    </source>
</evidence>
<dbReference type="InterPro" id="IPR002319">
    <property type="entry name" value="Phenylalanyl-tRNA_Synthase"/>
</dbReference>
<evidence type="ECO:0000259" key="12">
    <source>
        <dbReference type="PROSITE" id="PS50862"/>
    </source>
</evidence>
<keyword evidence="9" id="KW-0460">Magnesium</keyword>
<dbReference type="KEGG" id="tpol:Mal48_23100"/>
<proteinExistence type="inferred from homology"/>
<evidence type="ECO:0000313" key="13">
    <source>
        <dbReference type="EMBL" id="QDT33058.1"/>
    </source>
</evidence>
<dbReference type="PANTHER" id="PTHR11538:SF40">
    <property type="entry name" value="PHENYLALANINE--TRNA LIGASE ALPHA SUBUNIT"/>
    <property type="match status" value="1"/>
</dbReference>
<evidence type="ECO:0000256" key="8">
    <source>
        <dbReference type="ARBA" id="ARBA00022840"/>
    </source>
</evidence>
<evidence type="ECO:0000256" key="10">
    <source>
        <dbReference type="ARBA" id="ARBA00022917"/>
    </source>
</evidence>
<dbReference type="NCBIfam" id="TIGR00468">
    <property type="entry name" value="pheS"/>
    <property type="match status" value="1"/>
</dbReference>
<dbReference type="Proteomes" id="UP000315724">
    <property type="component" value="Chromosome"/>
</dbReference>
<dbReference type="PANTHER" id="PTHR11538">
    <property type="entry name" value="PHENYLALANYL-TRNA SYNTHETASE"/>
    <property type="match status" value="1"/>
</dbReference>
<dbReference type="EMBL" id="CP036267">
    <property type="protein sequence ID" value="QDT33058.1"/>
    <property type="molecule type" value="Genomic_DNA"/>
</dbReference>
<dbReference type="GO" id="GO:0046872">
    <property type="term" value="F:metal ion binding"/>
    <property type="evidence" value="ECO:0007669"/>
    <property type="project" value="UniProtKB-KW"/>
</dbReference>
<reference evidence="13 14" key="1">
    <citation type="submission" date="2019-02" db="EMBL/GenBank/DDBJ databases">
        <title>Deep-cultivation of Planctomycetes and their phenomic and genomic characterization uncovers novel biology.</title>
        <authorList>
            <person name="Wiegand S."/>
            <person name="Jogler M."/>
            <person name="Boedeker C."/>
            <person name="Pinto D."/>
            <person name="Vollmers J."/>
            <person name="Rivas-Marin E."/>
            <person name="Kohn T."/>
            <person name="Peeters S.H."/>
            <person name="Heuer A."/>
            <person name="Rast P."/>
            <person name="Oberbeckmann S."/>
            <person name="Bunk B."/>
            <person name="Jeske O."/>
            <person name="Meyerdierks A."/>
            <person name="Storesund J.E."/>
            <person name="Kallscheuer N."/>
            <person name="Luecker S."/>
            <person name="Lage O.M."/>
            <person name="Pohl T."/>
            <person name="Merkel B.J."/>
            <person name="Hornburger P."/>
            <person name="Mueller R.-W."/>
            <person name="Bruemmer F."/>
            <person name="Labrenz M."/>
            <person name="Spormann A.M."/>
            <person name="Op den Camp H."/>
            <person name="Overmann J."/>
            <person name="Amann R."/>
            <person name="Jetten M.S.M."/>
            <person name="Mascher T."/>
            <person name="Medema M.H."/>
            <person name="Devos D.P."/>
            <person name="Kaster A.-K."/>
            <person name="Ovreas L."/>
            <person name="Rohde M."/>
            <person name="Galperin M.Y."/>
            <person name="Jogler C."/>
        </authorList>
    </citation>
    <scope>NUCLEOTIDE SEQUENCE [LARGE SCALE GENOMIC DNA]</scope>
    <source>
        <strain evidence="13 14">Mal48</strain>
    </source>
</reference>
<dbReference type="GO" id="GO:0005524">
    <property type="term" value="F:ATP binding"/>
    <property type="evidence" value="ECO:0007669"/>
    <property type="project" value="UniProtKB-KW"/>
</dbReference>
<dbReference type="InterPro" id="IPR045864">
    <property type="entry name" value="aa-tRNA-synth_II/BPL/LPL"/>
</dbReference>
<dbReference type="InterPro" id="IPR006195">
    <property type="entry name" value="aa-tRNA-synth_II"/>
</dbReference>